<keyword evidence="5" id="KW-0812">Transmembrane</keyword>
<dbReference type="CDD" id="cd00995">
    <property type="entry name" value="PBP2_NikA_DppA_OppA_like"/>
    <property type="match status" value="1"/>
</dbReference>
<dbReference type="GO" id="GO:0043190">
    <property type="term" value="C:ATP-binding cassette (ABC) transporter complex"/>
    <property type="evidence" value="ECO:0007669"/>
    <property type="project" value="InterPro"/>
</dbReference>
<feature type="domain" description="Solute-binding protein family 5" evidence="7">
    <location>
        <begin position="85"/>
        <end position="458"/>
    </location>
</feature>
<dbReference type="CDD" id="cd12087">
    <property type="entry name" value="TM_EGFR-like"/>
    <property type="match status" value="1"/>
</dbReference>
<comment type="caution">
    <text evidence="8">The sequence shown here is derived from an EMBL/GenBank/DDBJ whole genome shotgun (WGS) entry which is preliminary data.</text>
</comment>
<dbReference type="PIRSF" id="PIRSF002741">
    <property type="entry name" value="MppA"/>
    <property type="match status" value="1"/>
</dbReference>
<keyword evidence="5" id="KW-1133">Transmembrane helix</keyword>
<evidence type="ECO:0000313" key="9">
    <source>
        <dbReference type="Proteomes" id="UP000561726"/>
    </source>
</evidence>
<dbReference type="PANTHER" id="PTHR30290">
    <property type="entry name" value="PERIPLASMIC BINDING COMPONENT OF ABC TRANSPORTER"/>
    <property type="match status" value="1"/>
</dbReference>
<dbReference type="Pfam" id="PF00496">
    <property type="entry name" value="SBP_bac_5"/>
    <property type="match status" value="1"/>
</dbReference>
<evidence type="ECO:0000313" key="8">
    <source>
        <dbReference type="EMBL" id="MBB5643296.1"/>
    </source>
</evidence>
<organism evidence="8 9">
    <name type="scientific">Cryobacterium roopkundense</name>
    <dbReference type="NCBI Taxonomy" id="1001240"/>
    <lineage>
        <taxon>Bacteria</taxon>
        <taxon>Bacillati</taxon>
        <taxon>Actinomycetota</taxon>
        <taxon>Actinomycetes</taxon>
        <taxon>Micrococcales</taxon>
        <taxon>Microbacteriaceae</taxon>
        <taxon>Cryobacterium</taxon>
    </lineage>
</organism>
<proteinExistence type="inferred from homology"/>
<keyword evidence="5" id="KW-0472">Membrane</keyword>
<feature type="chain" id="PRO_5030627054" evidence="6">
    <location>
        <begin position="30"/>
        <end position="606"/>
    </location>
</feature>
<dbReference type="EMBL" id="JACHBQ010000001">
    <property type="protein sequence ID" value="MBB5643296.1"/>
    <property type="molecule type" value="Genomic_DNA"/>
</dbReference>
<protein>
    <submittedName>
        <fullName evidence="8">Peptide/nickel transport system substrate-binding protein</fullName>
    </submittedName>
</protein>
<evidence type="ECO:0000256" key="4">
    <source>
        <dbReference type="ARBA" id="ARBA00022729"/>
    </source>
</evidence>
<dbReference type="SUPFAM" id="SSF53850">
    <property type="entry name" value="Periplasmic binding protein-like II"/>
    <property type="match status" value="1"/>
</dbReference>
<sequence>MTAQRKVAAGLLAGIVVLAPGALASPAIAATTPAEAPAGTTLKLALTADIDSLNPFKAILASSTSILALQYQNLVAYGSENNAEVPGMAESWKTSDDGTVWTFHLPADREWSDGEPITAQDAEWTFQAIQNNDELKQANGALLTSVEKVEATDDETLVMTLAEPQAPNPGTQLPIMPEHVWSQVDDPAAFMNDTDAVGSGPFTVVNYDKTAGVTMKANPNFWQGEAKISGITFAPYKNSDAAVQALKTGELDVVNGLTPAQFQALENEPGITTNAGTGRRYQAIAINPGTETADGTAMGDGNAALHDVELRRAIAMAIDSATLLEKVMQGLGEEATGEVPAAYPVYQMDDTDLSLAYDPEAANALLDTAGYPMGADGLRVDKNGTPLELRLMGRNTDPIHQQMADYVKPWLKVIGIDVSTVMKASAQVNDDSVLGNYDLYFTGWGMGPDPDFQLSMNQCSSRPNADGTGATSENNFCSADFDALFLEQHSELDQDTRSELVNDAQQMIYDAAVNKVLYYANALEAYRSDRFEPFTTQPAQGGVITGQNGPWGYYSATPVGLASTGSESDAGGNPFVVGVPIALAVIIGAGAFLFIRRRRSTADERA</sequence>
<dbReference type="GO" id="GO:0042597">
    <property type="term" value="C:periplasmic space"/>
    <property type="evidence" value="ECO:0007669"/>
    <property type="project" value="UniProtKB-ARBA"/>
</dbReference>
<evidence type="ECO:0000256" key="2">
    <source>
        <dbReference type="ARBA" id="ARBA00005695"/>
    </source>
</evidence>
<dbReference type="RefSeq" id="WP_035835858.1">
    <property type="nucleotide sequence ID" value="NZ_JACHBQ010000001.1"/>
</dbReference>
<dbReference type="Gene3D" id="3.40.190.10">
    <property type="entry name" value="Periplasmic binding protein-like II"/>
    <property type="match status" value="1"/>
</dbReference>
<keyword evidence="4 6" id="KW-0732">Signal</keyword>
<dbReference type="Gene3D" id="3.10.105.10">
    <property type="entry name" value="Dipeptide-binding Protein, Domain 3"/>
    <property type="match status" value="1"/>
</dbReference>
<evidence type="ECO:0000256" key="6">
    <source>
        <dbReference type="SAM" id="SignalP"/>
    </source>
</evidence>
<dbReference type="OrthoDB" id="9796817at2"/>
<accession>A0A7W9E5J8</accession>
<dbReference type="InterPro" id="IPR030678">
    <property type="entry name" value="Peptide/Ni-bd"/>
</dbReference>
<dbReference type="Proteomes" id="UP000561726">
    <property type="component" value="Unassembled WGS sequence"/>
</dbReference>
<evidence type="ECO:0000256" key="3">
    <source>
        <dbReference type="ARBA" id="ARBA00022448"/>
    </source>
</evidence>
<dbReference type="InterPro" id="IPR039424">
    <property type="entry name" value="SBP_5"/>
</dbReference>
<dbReference type="GO" id="GO:0015833">
    <property type="term" value="P:peptide transport"/>
    <property type="evidence" value="ECO:0007669"/>
    <property type="project" value="TreeGrafter"/>
</dbReference>
<reference evidence="8 9" key="1">
    <citation type="submission" date="2020-08" db="EMBL/GenBank/DDBJ databases">
        <title>Sequencing the genomes of 1000 actinobacteria strains.</title>
        <authorList>
            <person name="Klenk H.-P."/>
        </authorList>
    </citation>
    <scope>NUCLEOTIDE SEQUENCE [LARGE SCALE GENOMIC DNA]</scope>
    <source>
        <strain evidence="8 9">DSM 21065</strain>
    </source>
</reference>
<dbReference type="PANTHER" id="PTHR30290:SF10">
    <property type="entry name" value="PERIPLASMIC OLIGOPEPTIDE-BINDING PROTEIN-RELATED"/>
    <property type="match status" value="1"/>
</dbReference>
<name>A0A7W9E5J8_9MICO</name>
<comment type="similarity">
    <text evidence="2">Belongs to the bacterial solute-binding protein 5 family.</text>
</comment>
<dbReference type="GO" id="GO:1904680">
    <property type="term" value="F:peptide transmembrane transporter activity"/>
    <property type="evidence" value="ECO:0007669"/>
    <property type="project" value="TreeGrafter"/>
</dbReference>
<dbReference type="GO" id="GO:0030313">
    <property type="term" value="C:cell envelope"/>
    <property type="evidence" value="ECO:0007669"/>
    <property type="project" value="UniProtKB-SubCell"/>
</dbReference>
<evidence type="ECO:0000259" key="7">
    <source>
        <dbReference type="Pfam" id="PF00496"/>
    </source>
</evidence>
<evidence type="ECO:0000256" key="1">
    <source>
        <dbReference type="ARBA" id="ARBA00004196"/>
    </source>
</evidence>
<feature type="signal peptide" evidence="6">
    <location>
        <begin position="1"/>
        <end position="29"/>
    </location>
</feature>
<feature type="transmembrane region" description="Helical" evidence="5">
    <location>
        <begin position="575"/>
        <end position="595"/>
    </location>
</feature>
<comment type="subcellular location">
    <subcellularLocation>
        <location evidence="1">Cell envelope</location>
    </subcellularLocation>
</comment>
<dbReference type="InterPro" id="IPR000914">
    <property type="entry name" value="SBP_5_dom"/>
</dbReference>
<evidence type="ECO:0000256" key="5">
    <source>
        <dbReference type="SAM" id="Phobius"/>
    </source>
</evidence>
<gene>
    <name evidence="8" type="ORF">BJ997_003844</name>
</gene>
<dbReference type="AlphaFoldDB" id="A0A7W9E5J8"/>
<keyword evidence="3" id="KW-0813">Transport</keyword>